<reference evidence="3 4" key="2">
    <citation type="journal article" date="2016" name="Genome Announc.">
        <title>Draft Genome Sequence of Oceanobacillus picturae Heshi-B3, Isolated from Fermented Rice Bran in a Traditional Japanese Seafood Dish.</title>
        <authorList>
            <person name="Akuzawa S."/>
            <person name="Nagaoka J."/>
            <person name="Kanekatsu M."/>
            <person name="Kanesaki Y."/>
            <person name="Suzuki T."/>
        </authorList>
    </citation>
    <scope>NUCLEOTIDE SEQUENCE [LARGE SCALE GENOMIC DNA]</scope>
    <source>
        <strain evidence="3 4">Heshi-B3</strain>
    </source>
</reference>
<dbReference type="Pfam" id="PF18917">
    <property type="entry name" value="LiaI-LiaF-like_TM1"/>
    <property type="match status" value="1"/>
</dbReference>
<reference evidence="4" key="1">
    <citation type="submission" date="2015-07" db="EMBL/GenBank/DDBJ databases">
        <title>Draft Genome Sequence of Oceanobacillus picturae Heshi-B3 that Was Isolated from Fermented Rice Bran with Aging Salted Mackerel, Which Was Named Heshiko as Traditional Fermented Seafood in Japan.</title>
        <authorList>
            <person name="Akuzawa S."/>
            <person name="Nakagawa J."/>
            <person name="Kanekatsu T."/>
            <person name="Kanesaki Y."/>
            <person name="Suzuki T."/>
        </authorList>
    </citation>
    <scope>NUCLEOTIDE SEQUENCE [LARGE SCALE GENOMIC DNA]</scope>
    <source>
        <strain evidence="4">Heshi-B3</strain>
    </source>
</reference>
<keyword evidence="1" id="KW-1133">Transmembrane helix</keyword>
<feature type="transmembrane region" description="Helical" evidence="1">
    <location>
        <begin position="80"/>
        <end position="98"/>
    </location>
</feature>
<feature type="domain" description="LiaI-LiaF-like transmembrane region" evidence="2">
    <location>
        <begin position="8"/>
        <end position="47"/>
    </location>
</feature>
<dbReference type="InterPro" id="IPR043726">
    <property type="entry name" value="LiaI-LiaF-like_TM1"/>
</dbReference>
<evidence type="ECO:0000313" key="3">
    <source>
        <dbReference type="EMBL" id="GAQ16742.1"/>
    </source>
</evidence>
<sequence length="160" mass="18471">MKKQNALPAYILIGIGIFFLLRQLKLPIITDFYSWQTIIIIIGLALLIHSYTSKSYHNLFSGSILLGIGIHLHGIQHYDFWIDHWAVYPLIIGIAFLVRRTKVKQGLFPGVILTVVSILLIFSVSLPPWLDWVYQVIDTLEQFWPVVLILIGLYLLMKRK</sequence>
<keyword evidence="1" id="KW-0812">Transmembrane</keyword>
<feature type="transmembrane region" description="Helical" evidence="1">
    <location>
        <begin position="56"/>
        <end position="74"/>
    </location>
</feature>
<dbReference type="AlphaFoldDB" id="A0A0U9HAM6"/>
<name>A0A0U9HAM6_9BACI</name>
<dbReference type="Proteomes" id="UP000052946">
    <property type="component" value="Unassembled WGS sequence"/>
</dbReference>
<dbReference type="OrthoDB" id="2989824at2"/>
<feature type="transmembrane region" description="Helical" evidence="1">
    <location>
        <begin position="110"/>
        <end position="130"/>
    </location>
</feature>
<evidence type="ECO:0000259" key="2">
    <source>
        <dbReference type="Pfam" id="PF18917"/>
    </source>
</evidence>
<evidence type="ECO:0000256" key="1">
    <source>
        <dbReference type="SAM" id="Phobius"/>
    </source>
</evidence>
<feature type="transmembrane region" description="Helical" evidence="1">
    <location>
        <begin position="7"/>
        <end position="26"/>
    </location>
</feature>
<proteinExistence type="predicted"/>
<comment type="caution">
    <text evidence="3">The sequence shown here is derived from an EMBL/GenBank/DDBJ whole genome shotgun (WGS) entry which is preliminary data.</text>
</comment>
<gene>
    <name evidence="3" type="ORF">OPHB3_0666</name>
</gene>
<keyword evidence="1" id="KW-0472">Membrane</keyword>
<organism evidence="3 4">
    <name type="scientific">Oceanobacillus picturae</name>
    <dbReference type="NCBI Taxonomy" id="171693"/>
    <lineage>
        <taxon>Bacteria</taxon>
        <taxon>Bacillati</taxon>
        <taxon>Bacillota</taxon>
        <taxon>Bacilli</taxon>
        <taxon>Bacillales</taxon>
        <taxon>Bacillaceae</taxon>
        <taxon>Oceanobacillus</taxon>
    </lineage>
</organism>
<accession>A0A0U9HAM6</accession>
<feature type="transmembrane region" description="Helical" evidence="1">
    <location>
        <begin position="32"/>
        <end position="49"/>
    </location>
</feature>
<dbReference type="RefSeq" id="WP_058949386.1">
    <property type="nucleotide sequence ID" value="NZ_BBXV01000009.1"/>
</dbReference>
<evidence type="ECO:0000313" key="4">
    <source>
        <dbReference type="Proteomes" id="UP000052946"/>
    </source>
</evidence>
<dbReference type="EMBL" id="BBXV01000009">
    <property type="protein sequence ID" value="GAQ16742.1"/>
    <property type="molecule type" value="Genomic_DNA"/>
</dbReference>
<feature type="transmembrane region" description="Helical" evidence="1">
    <location>
        <begin position="142"/>
        <end position="157"/>
    </location>
</feature>
<protein>
    <submittedName>
        <fullName evidence="3">Membrane protein</fullName>
    </submittedName>
</protein>